<dbReference type="SMART" id="SM01419">
    <property type="entry name" value="Thiol-ester_cl"/>
    <property type="match status" value="1"/>
</dbReference>
<dbReference type="SUPFAM" id="SSF48239">
    <property type="entry name" value="Terpenoid cyclases/Protein prenyltransferases"/>
    <property type="match status" value="1"/>
</dbReference>
<dbReference type="Gene3D" id="2.60.120.1540">
    <property type="match status" value="1"/>
</dbReference>
<dbReference type="InterPro" id="IPR011626">
    <property type="entry name" value="Alpha-macroglobulin_TED"/>
</dbReference>
<keyword evidence="1" id="KW-0732">Signal</keyword>
<dbReference type="Gene3D" id="2.60.40.10">
    <property type="entry name" value="Immunoglobulins"/>
    <property type="match status" value="1"/>
</dbReference>
<evidence type="ECO:0000256" key="1">
    <source>
        <dbReference type="ARBA" id="ARBA00022729"/>
    </source>
</evidence>
<evidence type="ECO:0000256" key="2">
    <source>
        <dbReference type="ARBA" id="ARBA00022966"/>
    </source>
</evidence>
<dbReference type="SMART" id="SM01361">
    <property type="entry name" value="A2M_recep"/>
    <property type="match status" value="1"/>
</dbReference>
<organism evidence="4 5">
    <name type="scientific">Anopheles culicifacies</name>
    <dbReference type="NCBI Taxonomy" id="139723"/>
    <lineage>
        <taxon>Eukaryota</taxon>
        <taxon>Metazoa</taxon>
        <taxon>Ecdysozoa</taxon>
        <taxon>Arthropoda</taxon>
        <taxon>Hexapoda</taxon>
        <taxon>Insecta</taxon>
        <taxon>Pterygota</taxon>
        <taxon>Neoptera</taxon>
        <taxon>Endopterygota</taxon>
        <taxon>Diptera</taxon>
        <taxon>Nematocera</taxon>
        <taxon>Culicoidea</taxon>
        <taxon>Culicidae</taxon>
        <taxon>Anophelinae</taxon>
        <taxon>Anopheles</taxon>
        <taxon>culicifacies species complex</taxon>
    </lineage>
</organism>
<dbReference type="GO" id="GO:0005615">
    <property type="term" value="C:extracellular space"/>
    <property type="evidence" value="ECO:0007669"/>
    <property type="project" value="InterPro"/>
</dbReference>
<dbReference type="PANTHER" id="PTHR11412:SF136">
    <property type="entry name" value="CD109 ANTIGEN"/>
    <property type="match status" value="1"/>
</dbReference>
<keyword evidence="2" id="KW-0882">Thioester bond</keyword>
<dbReference type="AlphaFoldDB" id="A0A182LRP3"/>
<dbReference type="Gene3D" id="1.50.10.20">
    <property type="match status" value="1"/>
</dbReference>
<dbReference type="VEuPathDB" id="VectorBase:ACUA000290"/>
<dbReference type="InterPro" id="IPR013783">
    <property type="entry name" value="Ig-like_fold"/>
</dbReference>
<dbReference type="PANTHER" id="PTHR11412">
    <property type="entry name" value="MACROGLOBULIN / COMPLEMENT"/>
    <property type="match status" value="1"/>
</dbReference>
<accession>A0A182LRP3</accession>
<dbReference type="InterPro" id="IPR008930">
    <property type="entry name" value="Terpenoid_cyclase/PrenylTrfase"/>
</dbReference>
<proteinExistence type="predicted"/>
<dbReference type="Gene3D" id="2.60.40.690">
    <property type="entry name" value="Alpha-macroglobulin, receptor-binding domain"/>
    <property type="match status" value="1"/>
</dbReference>
<dbReference type="InterPro" id="IPR047565">
    <property type="entry name" value="Alpha-macroglob_thiol-ester_cl"/>
</dbReference>
<dbReference type="STRING" id="139723.A0A182LRP3"/>
<evidence type="ECO:0000313" key="4">
    <source>
        <dbReference type="EnsemblMetazoa" id="ACUA000290-PA"/>
    </source>
</evidence>
<dbReference type="Pfam" id="PF07678">
    <property type="entry name" value="TED_complement"/>
    <property type="match status" value="1"/>
</dbReference>
<dbReference type="SUPFAM" id="SSF49410">
    <property type="entry name" value="Alpha-macroglobulin receptor domain"/>
    <property type="match status" value="1"/>
</dbReference>
<dbReference type="EnsemblMetazoa" id="ACUA000290-RA">
    <property type="protein sequence ID" value="ACUA000290-PA"/>
    <property type="gene ID" value="ACUA000290"/>
</dbReference>
<protein>
    <recommendedName>
        <fullName evidence="3">Alpha-macroglobulin receptor-binding domain-containing protein</fullName>
    </recommendedName>
</protein>
<sequence>MSYTKSIAVPLNVGVPFSFVIKARPLGEMTIRVSASIKAVQETYGLEKVIRVMPESLVQRKSQIRLFCFDTFSNKSLTMKLDVDSMADTGSTRIEFRLTPNLLTTVINNLDNLLTVPSASGQHNMLEFVPNIVVLVYLQAIGSNDRQLIDDATNLVRQGYHRQMRYRRADGSYTLWENVNGGVFLTAFVAKSMQTASKYISVDMAKVEKAYDWLASKQHSSGRFEEVGSVFYKDMQGCLRNGSSLTSYVLTALLENENAKLKHAAVIQKAMSYLTSQLESINNPYELSIATYALMLQGHNMKKKSLKKLIEMSTFTKNIEERYWNVPKSIGTTALNLVNFKSQFTLDLKKQNTTSDYELRLRVCASFIPYQVERRSNMALIEVNLPSGFVADRNPISAQSTLYPIQNIEIRYGGTSVLVYYDHMDENQTCFTVTAFQRRKVVLKRPAYVVVYDTINSNWNAIQMYEMDDQDVCESCDAAD</sequence>
<reference evidence="4" key="2">
    <citation type="submission" date="2020-05" db="UniProtKB">
        <authorList>
            <consortium name="EnsemblMetazoa"/>
        </authorList>
    </citation>
    <scope>IDENTIFICATION</scope>
    <source>
        <strain evidence="4">A-37</strain>
    </source>
</reference>
<evidence type="ECO:0000313" key="5">
    <source>
        <dbReference type="Proteomes" id="UP000075883"/>
    </source>
</evidence>
<dbReference type="InterPro" id="IPR050473">
    <property type="entry name" value="A2M/Complement_sys"/>
</dbReference>
<evidence type="ECO:0000259" key="3">
    <source>
        <dbReference type="SMART" id="SM01361"/>
    </source>
</evidence>
<name>A0A182LRP3_9DIPT</name>
<dbReference type="Pfam" id="PF07677">
    <property type="entry name" value="A2M_recep"/>
    <property type="match status" value="1"/>
</dbReference>
<feature type="domain" description="Alpha-macroglobulin receptor-binding" evidence="3">
    <location>
        <begin position="376"/>
        <end position="465"/>
    </location>
</feature>
<reference evidence="5" key="1">
    <citation type="submission" date="2013-09" db="EMBL/GenBank/DDBJ databases">
        <title>The Genome Sequence of Anopheles culicifacies species A.</title>
        <authorList>
            <consortium name="The Broad Institute Genomics Platform"/>
            <person name="Neafsey D.E."/>
            <person name="Besansky N."/>
            <person name="Howell P."/>
            <person name="Walton C."/>
            <person name="Young S.K."/>
            <person name="Zeng Q."/>
            <person name="Gargeya S."/>
            <person name="Fitzgerald M."/>
            <person name="Haas B."/>
            <person name="Abouelleil A."/>
            <person name="Allen A.W."/>
            <person name="Alvarado L."/>
            <person name="Arachchi H.M."/>
            <person name="Berlin A.M."/>
            <person name="Chapman S.B."/>
            <person name="Gainer-Dewar J."/>
            <person name="Goldberg J."/>
            <person name="Griggs A."/>
            <person name="Gujja S."/>
            <person name="Hansen M."/>
            <person name="Howarth C."/>
            <person name="Imamovic A."/>
            <person name="Ireland A."/>
            <person name="Larimer J."/>
            <person name="McCowan C."/>
            <person name="Murphy C."/>
            <person name="Pearson M."/>
            <person name="Poon T.W."/>
            <person name="Priest M."/>
            <person name="Roberts A."/>
            <person name="Saif S."/>
            <person name="Shea T."/>
            <person name="Sisk P."/>
            <person name="Sykes S."/>
            <person name="Wortman J."/>
            <person name="Nusbaum C."/>
            <person name="Birren B."/>
        </authorList>
    </citation>
    <scope>NUCLEOTIDE SEQUENCE [LARGE SCALE GENOMIC DNA]</scope>
    <source>
        <strain evidence="5">A-37</strain>
    </source>
</reference>
<dbReference type="Proteomes" id="UP000075883">
    <property type="component" value="Unassembled WGS sequence"/>
</dbReference>
<dbReference type="EMBL" id="AXCM01015879">
    <property type="status" value="NOT_ANNOTATED_CDS"/>
    <property type="molecule type" value="Genomic_DNA"/>
</dbReference>
<keyword evidence="5" id="KW-1185">Reference proteome</keyword>
<dbReference type="InterPro" id="IPR036595">
    <property type="entry name" value="A-macroglobulin_rcpt-bd_sf"/>
</dbReference>
<dbReference type="InterPro" id="IPR009048">
    <property type="entry name" value="A-macroglobulin_rcpt-bd"/>
</dbReference>